<organism evidence="2 3">
    <name type="scientific">Streptomyces mashuensis</name>
    <dbReference type="NCBI Taxonomy" id="33904"/>
    <lineage>
        <taxon>Bacteria</taxon>
        <taxon>Bacillati</taxon>
        <taxon>Actinomycetota</taxon>
        <taxon>Actinomycetes</taxon>
        <taxon>Kitasatosporales</taxon>
        <taxon>Streptomycetaceae</taxon>
        <taxon>Streptomyces</taxon>
    </lineage>
</organism>
<evidence type="ECO:0008006" key="4">
    <source>
        <dbReference type="Google" id="ProtNLM"/>
    </source>
</evidence>
<dbReference type="EMBL" id="BNBD01000011">
    <property type="protein sequence ID" value="GHF61302.1"/>
    <property type="molecule type" value="Genomic_DNA"/>
</dbReference>
<accession>A0A919B6N7</accession>
<reference evidence="2" key="1">
    <citation type="journal article" date="2014" name="Int. J. Syst. Evol. Microbiol.">
        <title>Complete genome sequence of Corynebacterium casei LMG S-19264T (=DSM 44701T), isolated from a smear-ripened cheese.</title>
        <authorList>
            <consortium name="US DOE Joint Genome Institute (JGI-PGF)"/>
            <person name="Walter F."/>
            <person name="Albersmeier A."/>
            <person name="Kalinowski J."/>
            <person name="Ruckert C."/>
        </authorList>
    </citation>
    <scope>NUCLEOTIDE SEQUENCE</scope>
    <source>
        <strain evidence="2">JCM 4059</strain>
    </source>
</reference>
<comment type="caution">
    <text evidence="2">The sequence shown here is derived from an EMBL/GenBank/DDBJ whole genome shotgun (WGS) entry which is preliminary data.</text>
</comment>
<keyword evidence="3" id="KW-1185">Reference proteome</keyword>
<evidence type="ECO:0000256" key="1">
    <source>
        <dbReference type="SAM" id="MobiDB-lite"/>
    </source>
</evidence>
<sequence length="177" mass="19114">MNETQNNPVDSPAPDVEAPQSPEAPVEAGPTDELEKWKRLSRENEKRWKQATRELEGIRHAQMTEQEKAIESAKAEARKAALAEVGTSLAEAEIRAQAAAAGVSVPTDYLDLSRFVAEDGRADRERVTELIASLPTPAAQPEFPQLMGTGYHRGGGSDISSMDPNELADFIAGGSFI</sequence>
<evidence type="ECO:0000313" key="2">
    <source>
        <dbReference type="EMBL" id="GHF61302.1"/>
    </source>
</evidence>
<gene>
    <name evidence="2" type="ORF">GCM10010218_48560</name>
</gene>
<protein>
    <recommendedName>
        <fullName evidence="4">Scaffolding protein</fullName>
    </recommendedName>
</protein>
<dbReference type="RefSeq" id="WP_190131809.1">
    <property type="nucleotide sequence ID" value="NZ_BNBD01000011.1"/>
</dbReference>
<feature type="region of interest" description="Disordered" evidence="1">
    <location>
        <begin position="1"/>
        <end position="63"/>
    </location>
</feature>
<dbReference type="AlphaFoldDB" id="A0A919B6N7"/>
<feature type="compositionally biased region" description="Basic and acidic residues" evidence="1">
    <location>
        <begin position="33"/>
        <end position="59"/>
    </location>
</feature>
<name>A0A919B6N7_9ACTN</name>
<evidence type="ECO:0000313" key="3">
    <source>
        <dbReference type="Proteomes" id="UP000638313"/>
    </source>
</evidence>
<reference evidence="2" key="2">
    <citation type="submission" date="2020-09" db="EMBL/GenBank/DDBJ databases">
        <authorList>
            <person name="Sun Q."/>
            <person name="Ohkuma M."/>
        </authorList>
    </citation>
    <scope>NUCLEOTIDE SEQUENCE</scope>
    <source>
        <strain evidence="2">JCM 4059</strain>
    </source>
</reference>
<dbReference type="Proteomes" id="UP000638313">
    <property type="component" value="Unassembled WGS sequence"/>
</dbReference>
<proteinExistence type="predicted"/>